<dbReference type="Gene3D" id="3.40.50.2300">
    <property type="match status" value="1"/>
</dbReference>
<protein>
    <submittedName>
        <fullName evidence="4">Response regulator receiver domain-containing protein</fullName>
    </submittedName>
</protein>
<dbReference type="GO" id="GO:0000160">
    <property type="term" value="P:phosphorelay signal transduction system"/>
    <property type="evidence" value="ECO:0007669"/>
    <property type="project" value="InterPro"/>
</dbReference>
<evidence type="ECO:0000259" key="3">
    <source>
        <dbReference type="PROSITE" id="PS50110"/>
    </source>
</evidence>
<accession>A0A1H6ZB29</accession>
<dbReference type="PROSITE" id="PS50110">
    <property type="entry name" value="RESPONSE_REGULATORY"/>
    <property type="match status" value="1"/>
</dbReference>
<dbReference type="InterPro" id="IPR001789">
    <property type="entry name" value="Sig_transdc_resp-reg_receiver"/>
</dbReference>
<dbReference type="SUPFAM" id="SSF52172">
    <property type="entry name" value="CheY-like"/>
    <property type="match status" value="1"/>
</dbReference>
<feature type="domain" description="Response regulatory" evidence="3">
    <location>
        <begin position="269"/>
        <end position="385"/>
    </location>
</feature>
<dbReference type="STRING" id="915471.SAMN05216201_109202"/>
<dbReference type="SMART" id="SM00448">
    <property type="entry name" value="REC"/>
    <property type="match status" value="1"/>
</dbReference>
<dbReference type="PANTHER" id="PTHR44591">
    <property type="entry name" value="STRESS RESPONSE REGULATOR PROTEIN 1"/>
    <property type="match status" value="1"/>
</dbReference>
<dbReference type="EMBL" id="FNZE01000009">
    <property type="protein sequence ID" value="SEJ49264.1"/>
    <property type="molecule type" value="Genomic_DNA"/>
</dbReference>
<feature type="modified residue" description="4-aspartylphosphate" evidence="2">
    <location>
        <position position="318"/>
    </location>
</feature>
<evidence type="ECO:0000313" key="4">
    <source>
        <dbReference type="EMBL" id="SEJ49264.1"/>
    </source>
</evidence>
<evidence type="ECO:0000256" key="2">
    <source>
        <dbReference type="PROSITE-ProRule" id="PRU00169"/>
    </source>
</evidence>
<dbReference type="RefSeq" id="WP_090311547.1">
    <property type="nucleotide sequence ID" value="NZ_FNZE01000009.1"/>
</dbReference>
<keyword evidence="1 2" id="KW-0597">Phosphoprotein</keyword>
<organism evidence="4 5">
    <name type="scientific">Pseudomonas linyingensis</name>
    <dbReference type="NCBI Taxonomy" id="915471"/>
    <lineage>
        <taxon>Bacteria</taxon>
        <taxon>Pseudomonadati</taxon>
        <taxon>Pseudomonadota</taxon>
        <taxon>Gammaproteobacteria</taxon>
        <taxon>Pseudomonadales</taxon>
        <taxon>Pseudomonadaceae</taxon>
        <taxon>Pseudomonas</taxon>
    </lineage>
</organism>
<dbReference type="OrthoDB" id="9802426at2"/>
<keyword evidence="5" id="KW-1185">Reference proteome</keyword>
<name>A0A1H6ZB29_9PSED</name>
<dbReference type="Pfam" id="PF00072">
    <property type="entry name" value="Response_reg"/>
    <property type="match status" value="1"/>
</dbReference>
<proteinExistence type="predicted"/>
<dbReference type="InterPro" id="IPR050595">
    <property type="entry name" value="Bact_response_regulator"/>
</dbReference>
<dbReference type="Proteomes" id="UP000242930">
    <property type="component" value="Unassembled WGS sequence"/>
</dbReference>
<dbReference type="PANTHER" id="PTHR44591:SF3">
    <property type="entry name" value="RESPONSE REGULATORY DOMAIN-CONTAINING PROTEIN"/>
    <property type="match status" value="1"/>
</dbReference>
<reference evidence="5" key="1">
    <citation type="submission" date="2016-10" db="EMBL/GenBank/DDBJ databases">
        <authorList>
            <person name="Varghese N."/>
            <person name="Submissions S."/>
        </authorList>
    </citation>
    <scope>NUCLEOTIDE SEQUENCE [LARGE SCALE GENOMIC DNA]</scope>
    <source>
        <strain evidence="5">LMG 25967</strain>
    </source>
</reference>
<dbReference type="AlphaFoldDB" id="A0A1H6ZB29"/>
<sequence length="385" mass="43596">MTTDKKLPVTIMVATDDKADATIIHNQLQLEFEHLIMALDEDSRIAAFDEHLPGVLVLAFKSLKRSEQFYLELYRQSAKIHLQPHRTVVLCSKQGVHDAYALCRREVFDDYIMFWPMTHDAPRLRMSVHNALREQRALKRTAPALGEFAQQARRIAELEELLKQHVAEGSLRLATVDRAVNKAEQDIGSAFDHLHHRAGSYAHNAPQALRHLQEEIVRLKQAALHQPFQNVSTAMQPVHQWAAQLQHDYSPHIESVRALGALAGEMRPRILLVDDDEFVHKIVAHQLDARDYDLSIARDATEALRMLRNNAPDLVLLDIVMPGVNGLEALRRFRLMPSLEKTPFIMLTGKSEGAVVVESLKSGANDFIAKPFDRATLLAKITRLL</sequence>
<dbReference type="CDD" id="cd17574">
    <property type="entry name" value="REC_OmpR"/>
    <property type="match status" value="1"/>
</dbReference>
<gene>
    <name evidence="4" type="ORF">SAMN05216201_109202</name>
</gene>
<evidence type="ECO:0000256" key="1">
    <source>
        <dbReference type="ARBA" id="ARBA00022553"/>
    </source>
</evidence>
<evidence type="ECO:0000313" key="5">
    <source>
        <dbReference type="Proteomes" id="UP000242930"/>
    </source>
</evidence>
<dbReference type="InterPro" id="IPR011006">
    <property type="entry name" value="CheY-like_superfamily"/>
</dbReference>